<reference evidence="1 2" key="1">
    <citation type="submission" date="2020-04" db="EMBL/GenBank/DDBJ databases">
        <title>The Epidemiology and Molecular Characteristics of Linezolid-Resistant Staphylococcus capitis in Huashan Hospital, Shanghai.</title>
        <authorList>
            <person name="Ding L."/>
            <person name="Li P."/>
            <person name="Yang Y."/>
            <person name="Lin D."/>
            <person name="Xu X."/>
        </authorList>
    </citation>
    <scope>NUCLEOTIDE SEQUENCE [LARGE SCALE GENOMIC DNA]</scope>
    <source>
        <strain evidence="1 2">17-84</strain>
    </source>
</reference>
<keyword evidence="2" id="KW-1185">Reference proteome</keyword>
<sequence>MKTINDFLKTYIPEEYNGFSADKFLDGKKLKIENVKKERVQGYQAIKVDVRIIEDINGENDNKVFTIRLDRTESVSKEDFKSYLDLARNHLGHLITVNPHTDLKQAYFYQQRMLTLIVTHFEVLKDSEKHNIIAPSMKDRPLRNLDVYRVFDIEGFFDENELFIRGTYFEKNNILFNVQIENEALIKFAVPIENADILPSSLLTLNDEVDNLIEDYQFSNASSHRYGTRWTLYFDNIVFKKGTLLRDEFKLEYSSSYNIDGSENDIEKNSDEKQLNQEYNDAFDQMQSFQGRRRI</sequence>
<dbReference type="Proteomes" id="UP000538955">
    <property type="component" value="Unassembled WGS sequence"/>
</dbReference>
<comment type="caution">
    <text evidence="1">The sequence shown here is derived from an EMBL/GenBank/DDBJ whole genome shotgun (WGS) entry which is preliminary data.</text>
</comment>
<accession>A0ABX1SNW3</accession>
<gene>
    <name evidence="1" type="ORF">HHM24_04385</name>
</gene>
<evidence type="ECO:0000313" key="2">
    <source>
        <dbReference type="Proteomes" id="UP000538955"/>
    </source>
</evidence>
<organism evidence="1 2">
    <name type="scientific">Staphylococcus capitis</name>
    <dbReference type="NCBI Taxonomy" id="29388"/>
    <lineage>
        <taxon>Bacteria</taxon>
        <taxon>Bacillati</taxon>
        <taxon>Bacillota</taxon>
        <taxon>Bacilli</taxon>
        <taxon>Bacillales</taxon>
        <taxon>Staphylococcaceae</taxon>
        <taxon>Staphylococcus</taxon>
    </lineage>
</organism>
<proteinExistence type="predicted"/>
<protein>
    <submittedName>
        <fullName evidence="1">Uncharacterized protein</fullName>
    </submittedName>
</protein>
<dbReference type="RefSeq" id="WP_168992952.1">
    <property type="nucleotide sequence ID" value="NZ_JABBMI010000055.1"/>
</dbReference>
<dbReference type="EMBL" id="JABBMI010000055">
    <property type="protein sequence ID" value="NMK53990.1"/>
    <property type="molecule type" value="Genomic_DNA"/>
</dbReference>
<name>A0ABX1SNW3_STACP</name>
<evidence type="ECO:0000313" key="1">
    <source>
        <dbReference type="EMBL" id="NMK53990.1"/>
    </source>
</evidence>